<feature type="non-terminal residue" evidence="1">
    <location>
        <position position="1"/>
    </location>
</feature>
<evidence type="ECO:0000313" key="2">
    <source>
        <dbReference type="Proteomes" id="UP000311919"/>
    </source>
</evidence>
<dbReference type="OrthoDB" id="10562961at2759"/>
<protein>
    <submittedName>
        <fullName evidence="1">Uncharacterized protein</fullName>
    </submittedName>
</protein>
<keyword evidence="2" id="KW-1185">Reference proteome</keyword>
<comment type="caution">
    <text evidence="1">The sequence shown here is derived from an EMBL/GenBank/DDBJ whole genome shotgun (WGS) entry which is preliminary data.</text>
</comment>
<name>A0A4Z2DGA1_SCHJA</name>
<organism evidence="1 2">
    <name type="scientific">Schistosoma japonicum</name>
    <name type="common">Blood fluke</name>
    <dbReference type="NCBI Taxonomy" id="6182"/>
    <lineage>
        <taxon>Eukaryota</taxon>
        <taxon>Metazoa</taxon>
        <taxon>Spiralia</taxon>
        <taxon>Lophotrochozoa</taxon>
        <taxon>Platyhelminthes</taxon>
        <taxon>Trematoda</taxon>
        <taxon>Digenea</taxon>
        <taxon>Strigeidida</taxon>
        <taxon>Schistosomatoidea</taxon>
        <taxon>Schistosomatidae</taxon>
        <taxon>Schistosoma</taxon>
    </lineage>
</organism>
<dbReference type="AlphaFoldDB" id="A0A4Z2DGA1"/>
<dbReference type="STRING" id="6182.A0A4Z2DGA1"/>
<accession>A0A4Z2DGA1</accession>
<dbReference type="Proteomes" id="UP000311919">
    <property type="component" value="Unassembled WGS sequence"/>
</dbReference>
<evidence type="ECO:0000313" key="1">
    <source>
        <dbReference type="EMBL" id="TNN15479.1"/>
    </source>
</evidence>
<reference evidence="1 2" key="1">
    <citation type="submission" date="2019-03" db="EMBL/GenBank/DDBJ databases">
        <title>An improved genome assembly of the fluke Schistosoma japonicum.</title>
        <authorList>
            <person name="Hu W."/>
            <person name="Luo F."/>
            <person name="Yin M."/>
            <person name="Mo X."/>
            <person name="Sun C."/>
            <person name="Wu Q."/>
            <person name="Zhu B."/>
            <person name="Xiang M."/>
            <person name="Wang J."/>
            <person name="Wang Y."/>
            <person name="Zhang T."/>
            <person name="Xu B."/>
            <person name="Zheng H."/>
            <person name="Feng Z."/>
        </authorList>
    </citation>
    <scope>NUCLEOTIDE SEQUENCE [LARGE SCALE GENOMIC DNA]</scope>
    <source>
        <strain evidence="1">HuSjv2</strain>
        <tissue evidence="1">Worms</tissue>
    </source>
</reference>
<feature type="non-terminal residue" evidence="1">
    <location>
        <position position="60"/>
    </location>
</feature>
<sequence length="60" mass="6544">SEQPSQYTLRLSGDSTATCRLAGVDIALSMRAEQALLEWTPVDSRLCAVQLNSSIEDCRS</sequence>
<proteinExistence type="predicted"/>
<dbReference type="EMBL" id="SKCS01000147">
    <property type="protein sequence ID" value="TNN15479.1"/>
    <property type="molecule type" value="Genomic_DNA"/>
</dbReference>
<gene>
    <name evidence="1" type="ORF">EWB00_001222</name>
</gene>